<gene>
    <name evidence="4" type="ORF">ADK38_48000</name>
</gene>
<feature type="non-terminal residue" evidence="4">
    <location>
        <position position="1"/>
    </location>
</feature>
<dbReference type="InterPro" id="IPR017853">
    <property type="entry name" value="GH"/>
</dbReference>
<protein>
    <recommendedName>
        <fullName evidence="3">Glycoside hydrolase family 31 TIM barrel domain-containing protein</fullName>
    </recommendedName>
</protein>
<organism evidence="4 5">
    <name type="scientific">Streptomyces varsoviensis</name>
    <dbReference type="NCBI Taxonomy" id="67373"/>
    <lineage>
        <taxon>Bacteria</taxon>
        <taxon>Bacillati</taxon>
        <taxon>Actinomycetota</taxon>
        <taxon>Actinomycetes</taxon>
        <taxon>Kitasatosporales</taxon>
        <taxon>Streptomycetaceae</taxon>
        <taxon>Streptomyces</taxon>
    </lineage>
</organism>
<feature type="non-terminal residue" evidence="4">
    <location>
        <position position="93"/>
    </location>
</feature>
<dbReference type="SUPFAM" id="SSF51445">
    <property type="entry name" value="(Trans)glycosidases"/>
    <property type="match status" value="1"/>
</dbReference>
<dbReference type="Proteomes" id="UP000037020">
    <property type="component" value="Unassembled WGS sequence"/>
</dbReference>
<sequence>MCIRDRGWPGLRASLALVLGLGLCGVPYSGPDVGGFTGAPSPELFLRWFQLGSLLPFFRTHAAIDAGRREPWEFGAQVLEHAGAALRERSRLP</sequence>
<dbReference type="InterPro" id="IPR000322">
    <property type="entry name" value="Glyco_hydro_31_TIM"/>
</dbReference>
<dbReference type="PANTHER" id="PTHR22762">
    <property type="entry name" value="ALPHA-GLUCOSIDASE"/>
    <property type="match status" value="1"/>
</dbReference>
<comment type="similarity">
    <text evidence="1 2">Belongs to the glycosyl hydrolase 31 family.</text>
</comment>
<dbReference type="Gene3D" id="3.20.20.80">
    <property type="entry name" value="Glycosidases"/>
    <property type="match status" value="1"/>
</dbReference>
<evidence type="ECO:0000313" key="4">
    <source>
        <dbReference type="EMBL" id="KOG31771.1"/>
    </source>
</evidence>
<evidence type="ECO:0000256" key="1">
    <source>
        <dbReference type="ARBA" id="ARBA00007806"/>
    </source>
</evidence>
<evidence type="ECO:0000313" key="5">
    <source>
        <dbReference type="Proteomes" id="UP000037020"/>
    </source>
</evidence>
<evidence type="ECO:0000259" key="3">
    <source>
        <dbReference type="Pfam" id="PF01055"/>
    </source>
</evidence>
<name>A0ABR5IQI5_9ACTN</name>
<accession>A0ABR5IQI5</accession>
<dbReference type="PANTHER" id="PTHR22762:SF120">
    <property type="entry name" value="HETEROGLYCAN GLUCOSIDASE 1"/>
    <property type="match status" value="1"/>
</dbReference>
<evidence type="ECO:0000256" key="2">
    <source>
        <dbReference type="RuleBase" id="RU361185"/>
    </source>
</evidence>
<reference evidence="4 5" key="1">
    <citation type="submission" date="2015-07" db="EMBL/GenBank/DDBJ databases">
        <authorList>
            <person name="Ju K.-S."/>
            <person name="Doroghazi J.R."/>
            <person name="Metcalf W.W."/>
        </authorList>
    </citation>
    <scope>NUCLEOTIDE SEQUENCE [LARGE SCALE GENOMIC DNA]</scope>
    <source>
        <strain evidence="4 5">NRRL B-3589</strain>
    </source>
</reference>
<feature type="domain" description="Glycoside hydrolase family 31 TIM barrel" evidence="3">
    <location>
        <begin position="8"/>
        <end position="92"/>
    </location>
</feature>
<comment type="caution">
    <text evidence="4">The sequence shown here is derived from an EMBL/GenBank/DDBJ whole genome shotgun (WGS) entry which is preliminary data.</text>
</comment>
<keyword evidence="2" id="KW-0378">Hydrolase</keyword>
<keyword evidence="2" id="KW-0326">Glycosidase</keyword>
<proteinExistence type="inferred from homology"/>
<dbReference type="EMBL" id="LGUT01004834">
    <property type="protein sequence ID" value="KOG31771.1"/>
    <property type="molecule type" value="Genomic_DNA"/>
</dbReference>
<dbReference type="Pfam" id="PF01055">
    <property type="entry name" value="Glyco_hydro_31_2nd"/>
    <property type="match status" value="1"/>
</dbReference>
<keyword evidence="5" id="KW-1185">Reference proteome</keyword>